<feature type="transmembrane region" description="Helical" evidence="6">
    <location>
        <begin position="88"/>
        <end position="109"/>
    </location>
</feature>
<evidence type="ECO:0000256" key="3">
    <source>
        <dbReference type="ARBA" id="ARBA00022692"/>
    </source>
</evidence>
<feature type="transmembrane region" description="Helical" evidence="6">
    <location>
        <begin position="168"/>
        <end position="189"/>
    </location>
</feature>
<dbReference type="Pfam" id="PF01061">
    <property type="entry name" value="ABC2_membrane"/>
    <property type="match status" value="1"/>
</dbReference>
<comment type="caution">
    <text evidence="8">The sequence shown here is derived from an EMBL/GenBank/DDBJ whole genome shotgun (WGS) entry which is preliminary data.</text>
</comment>
<evidence type="ECO:0000259" key="7">
    <source>
        <dbReference type="Pfam" id="PF01061"/>
    </source>
</evidence>
<dbReference type="GO" id="GO:0140359">
    <property type="term" value="F:ABC-type transporter activity"/>
    <property type="evidence" value="ECO:0007669"/>
    <property type="project" value="InterPro"/>
</dbReference>
<gene>
    <name evidence="8" type="ORF">As57867_011638</name>
</gene>
<organism evidence="8">
    <name type="scientific">Aphanomyces stellatus</name>
    <dbReference type="NCBI Taxonomy" id="120398"/>
    <lineage>
        <taxon>Eukaryota</taxon>
        <taxon>Sar</taxon>
        <taxon>Stramenopiles</taxon>
        <taxon>Oomycota</taxon>
        <taxon>Saprolegniomycetes</taxon>
        <taxon>Saprolegniales</taxon>
        <taxon>Verrucalvaceae</taxon>
        <taxon>Aphanomyces</taxon>
    </lineage>
</organism>
<dbReference type="PANTHER" id="PTHR19241">
    <property type="entry name" value="ATP-BINDING CASSETTE TRANSPORTER"/>
    <property type="match status" value="1"/>
</dbReference>
<evidence type="ECO:0000256" key="6">
    <source>
        <dbReference type="SAM" id="Phobius"/>
    </source>
</evidence>
<dbReference type="GO" id="GO:0016020">
    <property type="term" value="C:membrane"/>
    <property type="evidence" value="ECO:0007669"/>
    <property type="project" value="UniProtKB-SubCell"/>
</dbReference>
<feature type="transmembrane region" description="Helical" evidence="6">
    <location>
        <begin position="286"/>
        <end position="305"/>
    </location>
</feature>
<feature type="domain" description="ABC-2 type transporter transmembrane" evidence="7">
    <location>
        <begin position="36"/>
        <end position="246"/>
    </location>
</feature>
<feature type="transmembrane region" description="Helical" evidence="6">
    <location>
        <begin position="56"/>
        <end position="76"/>
    </location>
</feature>
<feature type="transmembrane region" description="Helical" evidence="6">
    <location>
        <begin position="228"/>
        <end position="247"/>
    </location>
</feature>
<evidence type="ECO:0000256" key="4">
    <source>
        <dbReference type="ARBA" id="ARBA00022989"/>
    </source>
</evidence>
<dbReference type="EMBL" id="VJMH01005298">
    <property type="protein sequence ID" value="KAF0697661.1"/>
    <property type="molecule type" value="Genomic_DNA"/>
</dbReference>
<evidence type="ECO:0000256" key="5">
    <source>
        <dbReference type="ARBA" id="ARBA00023136"/>
    </source>
</evidence>
<keyword evidence="3 6" id="KW-0812">Transmembrane</keyword>
<dbReference type="InterPro" id="IPR013525">
    <property type="entry name" value="ABC2_TM"/>
</dbReference>
<sequence length="312" mass="35482">QSQLGVANEALVALWTQPNGAQLNKEKHFEVSFVNQFSLLFGRQWTLYWRSPAYNLGRAIVMLIIALVCGSCFYGMQLNTSADVLSQACMLFFSSICIGFAWMVMALTFTFRNRTVFYREHLSVMYSPLAHAISIALVELIYCIGLATFNLAVFYWLNGLSSTTDAWFFYWIGLSVMLATVSYFSHMLAYATPSLQIGILALSSWTTFFFVASGFLIDGKTMAKGWVWMYWISPFHYMLEITLMAQYNDQTRLVVDALTKKTIPINQVVVQFFNGAFSYDNIGRDFGILVAIIVFLQLVIMRCMAKVNHTSR</sequence>
<feature type="non-terminal residue" evidence="8">
    <location>
        <position position="1"/>
    </location>
</feature>
<proteinExistence type="predicted"/>
<keyword evidence="5 6" id="KW-0472">Membrane</keyword>
<feature type="transmembrane region" description="Helical" evidence="6">
    <location>
        <begin position="129"/>
        <end position="156"/>
    </location>
</feature>
<keyword evidence="2" id="KW-0813">Transport</keyword>
<evidence type="ECO:0000256" key="2">
    <source>
        <dbReference type="ARBA" id="ARBA00022448"/>
    </source>
</evidence>
<dbReference type="AlphaFoldDB" id="A0A6A4YJ58"/>
<comment type="subcellular location">
    <subcellularLocation>
        <location evidence="1">Membrane</location>
        <topology evidence="1">Multi-pass membrane protein</topology>
    </subcellularLocation>
</comment>
<evidence type="ECO:0000313" key="8">
    <source>
        <dbReference type="EMBL" id="KAF0697661.1"/>
    </source>
</evidence>
<name>A0A6A4YJ58_9STRA</name>
<dbReference type="OrthoDB" id="79399at2759"/>
<reference evidence="8" key="1">
    <citation type="submission" date="2019-06" db="EMBL/GenBank/DDBJ databases">
        <title>Genomics analysis of Aphanomyces spp. identifies a new class of oomycete effector associated with host adaptation.</title>
        <authorList>
            <person name="Gaulin E."/>
        </authorList>
    </citation>
    <scope>NUCLEOTIDE SEQUENCE</scope>
    <source>
        <strain evidence="8">CBS 578.67</strain>
    </source>
</reference>
<accession>A0A6A4YJ58</accession>
<evidence type="ECO:0000256" key="1">
    <source>
        <dbReference type="ARBA" id="ARBA00004141"/>
    </source>
</evidence>
<keyword evidence="4 6" id="KW-1133">Transmembrane helix</keyword>
<feature type="transmembrane region" description="Helical" evidence="6">
    <location>
        <begin position="195"/>
        <end position="216"/>
    </location>
</feature>
<protein>
    <recommendedName>
        <fullName evidence="7">ABC-2 type transporter transmembrane domain-containing protein</fullName>
    </recommendedName>
</protein>